<evidence type="ECO:0000313" key="2">
    <source>
        <dbReference type="EMBL" id="KIM74029.1"/>
    </source>
</evidence>
<protein>
    <submittedName>
        <fullName evidence="2">Uncharacterized protein</fullName>
    </submittedName>
</protein>
<sequence length="99" mass="11427">MKCRPMTASQLYGTPSQPSPAHGDENRHFRRAFYLTVSTSESIRPSPSPYHIGDENRRWRREHVSGTFYRTAHLSVFGSVGRHRDHICDENLIPIYVSL</sequence>
<evidence type="ECO:0000256" key="1">
    <source>
        <dbReference type="SAM" id="MobiDB-lite"/>
    </source>
</evidence>
<dbReference type="InParanoid" id="A0A0C3F1I4"/>
<feature type="region of interest" description="Disordered" evidence="1">
    <location>
        <begin position="1"/>
        <end position="25"/>
    </location>
</feature>
<dbReference type="EMBL" id="KN833068">
    <property type="protein sequence ID" value="KIM74029.1"/>
    <property type="molecule type" value="Genomic_DNA"/>
</dbReference>
<dbReference type="AlphaFoldDB" id="A0A0C3F1I4"/>
<proteinExistence type="predicted"/>
<keyword evidence="3" id="KW-1185">Reference proteome</keyword>
<dbReference type="Proteomes" id="UP000054166">
    <property type="component" value="Unassembled WGS sequence"/>
</dbReference>
<evidence type="ECO:0000313" key="3">
    <source>
        <dbReference type="Proteomes" id="UP000054166"/>
    </source>
</evidence>
<dbReference type="HOGENOM" id="CLU_2386983_0_0_1"/>
<reference evidence="3" key="2">
    <citation type="submission" date="2015-01" db="EMBL/GenBank/DDBJ databases">
        <title>Evolutionary Origins and Diversification of the Mycorrhizal Mutualists.</title>
        <authorList>
            <consortium name="DOE Joint Genome Institute"/>
            <consortium name="Mycorrhizal Genomics Consortium"/>
            <person name="Kohler A."/>
            <person name="Kuo A."/>
            <person name="Nagy L.G."/>
            <person name="Floudas D."/>
            <person name="Copeland A."/>
            <person name="Barry K.W."/>
            <person name="Cichocki N."/>
            <person name="Veneault-Fourrey C."/>
            <person name="LaButti K."/>
            <person name="Lindquist E.A."/>
            <person name="Lipzen A."/>
            <person name="Lundell T."/>
            <person name="Morin E."/>
            <person name="Murat C."/>
            <person name="Riley R."/>
            <person name="Ohm R."/>
            <person name="Sun H."/>
            <person name="Tunlid A."/>
            <person name="Henrissat B."/>
            <person name="Grigoriev I.V."/>
            <person name="Hibbett D.S."/>
            <person name="Martin F."/>
        </authorList>
    </citation>
    <scope>NUCLEOTIDE SEQUENCE [LARGE SCALE GENOMIC DNA]</scope>
    <source>
        <strain evidence="3">F 1598</strain>
    </source>
</reference>
<accession>A0A0C3F1I4</accession>
<reference evidence="2 3" key="1">
    <citation type="submission" date="2014-04" db="EMBL/GenBank/DDBJ databases">
        <authorList>
            <consortium name="DOE Joint Genome Institute"/>
            <person name="Kuo A."/>
            <person name="Tarkka M."/>
            <person name="Buscot F."/>
            <person name="Kohler A."/>
            <person name="Nagy L.G."/>
            <person name="Floudas D."/>
            <person name="Copeland A."/>
            <person name="Barry K.W."/>
            <person name="Cichocki N."/>
            <person name="Veneault-Fourrey C."/>
            <person name="LaButti K."/>
            <person name="Lindquist E.A."/>
            <person name="Lipzen A."/>
            <person name="Lundell T."/>
            <person name="Morin E."/>
            <person name="Murat C."/>
            <person name="Sun H."/>
            <person name="Tunlid A."/>
            <person name="Henrissat B."/>
            <person name="Grigoriev I.V."/>
            <person name="Hibbett D.S."/>
            <person name="Martin F."/>
            <person name="Nordberg H.P."/>
            <person name="Cantor M.N."/>
            <person name="Hua S.X."/>
        </authorList>
    </citation>
    <scope>NUCLEOTIDE SEQUENCE [LARGE SCALE GENOMIC DNA]</scope>
    <source>
        <strain evidence="2 3">F 1598</strain>
    </source>
</reference>
<feature type="compositionally biased region" description="Polar residues" evidence="1">
    <location>
        <begin position="7"/>
        <end position="16"/>
    </location>
</feature>
<gene>
    <name evidence="2" type="ORF">PILCRDRAFT_714828</name>
</gene>
<name>A0A0C3F1I4_PILCF</name>
<organism evidence="2 3">
    <name type="scientific">Piloderma croceum (strain F 1598)</name>
    <dbReference type="NCBI Taxonomy" id="765440"/>
    <lineage>
        <taxon>Eukaryota</taxon>
        <taxon>Fungi</taxon>
        <taxon>Dikarya</taxon>
        <taxon>Basidiomycota</taxon>
        <taxon>Agaricomycotina</taxon>
        <taxon>Agaricomycetes</taxon>
        <taxon>Agaricomycetidae</taxon>
        <taxon>Atheliales</taxon>
        <taxon>Atheliaceae</taxon>
        <taxon>Piloderma</taxon>
    </lineage>
</organism>